<dbReference type="RefSeq" id="WP_094278846.1">
    <property type="nucleotide sequence ID" value="NZ_NQJF01000010.1"/>
</dbReference>
<dbReference type="InterPro" id="IPR018313">
    <property type="entry name" value="SBP_3_CS"/>
</dbReference>
<evidence type="ECO:0000313" key="11">
    <source>
        <dbReference type="Proteomes" id="UP000295058"/>
    </source>
</evidence>
<dbReference type="InterPro" id="IPR001638">
    <property type="entry name" value="Solute-binding_3/MltF_N"/>
</dbReference>
<dbReference type="PROSITE" id="PS01039">
    <property type="entry name" value="SBP_BACTERIAL_3"/>
    <property type="match status" value="1"/>
</dbReference>
<keyword evidence="11" id="KW-1185">Reference proteome</keyword>
<dbReference type="PANTHER" id="PTHR35936">
    <property type="entry name" value="MEMBRANE-BOUND LYTIC MUREIN TRANSGLYCOSYLASE F"/>
    <property type="match status" value="1"/>
</dbReference>
<protein>
    <submittedName>
        <fullName evidence="8 9">Amino acid ABC transporter</fullName>
    </submittedName>
</protein>
<name>A0A235CFG5_9GAMM</name>
<dbReference type="EMBL" id="SODO01000008">
    <property type="protein sequence ID" value="TDW58566.1"/>
    <property type="molecule type" value="Genomic_DNA"/>
</dbReference>
<keyword evidence="3 5" id="KW-0732">Signal</keyword>
<dbReference type="SMART" id="SM00062">
    <property type="entry name" value="PBPb"/>
    <property type="match status" value="1"/>
</dbReference>
<evidence type="ECO:0000313" key="8">
    <source>
        <dbReference type="EMBL" id="OYD23290.1"/>
    </source>
</evidence>
<evidence type="ECO:0000256" key="5">
    <source>
        <dbReference type="SAM" id="SignalP"/>
    </source>
</evidence>
<comment type="caution">
    <text evidence="8">The sequence shown here is derived from an EMBL/GenBank/DDBJ whole genome shotgun (WGS) entry which is preliminary data.</text>
</comment>
<dbReference type="Gene3D" id="3.40.190.10">
    <property type="entry name" value="Periplasmic binding protein-like II"/>
    <property type="match status" value="2"/>
</dbReference>
<comment type="subcellular location">
    <subcellularLocation>
        <location evidence="1">Cell envelope</location>
    </subcellularLocation>
</comment>
<proteinExistence type="inferred from homology"/>
<sequence length="247" mass="27677">MKKTSLVLLLGTLCHAPAWAGEQIRIATEGAWPPFNYVDEQGAVSGFDVDIARALCSRMQTECDIVVNDWDGMIPGLRTRKFDAIVSSMSITEERLRQVDFTDRYYSGGLRFVGPRGAEVDVSPEALKGKVVGAQRATIASQYLEDHLADVVQIKLYDNQENVYLDMQSGRLELFLSDELPTHQWLQTGNGQQFEFKGGSFAREDIIGIAVRKGDPLRNRLNQALSAILQDGTYQSINEKYFPFSIY</sequence>
<gene>
    <name evidence="8" type="ORF">B6S09_12565</name>
    <name evidence="9" type="ORF">LY04_02344</name>
</gene>
<evidence type="ECO:0000256" key="2">
    <source>
        <dbReference type="ARBA" id="ARBA00010333"/>
    </source>
</evidence>
<dbReference type="EMBL" id="NQJF01000010">
    <property type="protein sequence ID" value="OYD23290.1"/>
    <property type="molecule type" value="Genomic_DNA"/>
</dbReference>
<dbReference type="InterPro" id="IPR001320">
    <property type="entry name" value="Iontro_rcpt_C"/>
</dbReference>
<evidence type="ECO:0000259" key="7">
    <source>
        <dbReference type="SMART" id="SM00079"/>
    </source>
</evidence>
<dbReference type="GO" id="GO:0016020">
    <property type="term" value="C:membrane"/>
    <property type="evidence" value="ECO:0007669"/>
    <property type="project" value="InterPro"/>
</dbReference>
<reference evidence="8 10" key="1">
    <citation type="submission" date="2017-08" db="EMBL/GenBank/DDBJ databases">
        <title>Draft Genome Sequence of the Marine Bacterium Oceanimonas baumannii ATCC 700832.</title>
        <authorList>
            <person name="Mcclelland W.D."/>
            <person name="Brennan M.A."/>
            <person name="Trachtenberg A.M."/>
            <person name="Maclea K.S."/>
        </authorList>
    </citation>
    <scope>NUCLEOTIDE SEQUENCE [LARGE SCALE GENOMIC DNA]</scope>
    <source>
        <strain evidence="8 10">ATCC 700832</strain>
    </source>
</reference>
<reference evidence="9 11" key="2">
    <citation type="submission" date="2019-03" db="EMBL/GenBank/DDBJ databases">
        <title>Genomic Encyclopedia of Archaeal and Bacterial Type Strains, Phase II (KMG-II): from individual species to whole genera.</title>
        <authorList>
            <person name="Goeker M."/>
        </authorList>
    </citation>
    <scope>NUCLEOTIDE SEQUENCE [LARGE SCALE GENOMIC DNA]</scope>
    <source>
        <strain evidence="9 11">DSM 15594</strain>
    </source>
</reference>
<dbReference type="Proteomes" id="UP000243640">
    <property type="component" value="Unassembled WGS sequence"/>
</dbReference>
<dbReference type="Pfam" id="PF00497">
    <property type="entry name" value="SBP_bac_3"/>
    <property type="match status" value="1"/>
</dbReference>
<dbReference type="AlphaFoldDB" id="A0A235CFG5"/>
<evidence type="ECO:0000313" key="9">
    <source>
        <dbReference type="EMBL" id="TDW58566.1"/>
    </source>
</evidence>
<feature type="domain" description="Ionotropic glutamate receptor C-terminal" evidence="7">
    <location>
        <begin position="23"/>
        <end position="244"/>
    </location>
</feature>
<feature type="domain" description="Solute-binding protein family 3/N-terminal" evidence="6">
    <location>
        <begin position="23"/>
        <end position="245"/>
    </location>
</feature>
<evidence type="ECO:0000259" key="6">
    <source>
        <dbReference type="SMART" id="SM00062"/>
    </source>
</evidence>
<dbReference type="PANTHER" id="PTHR35936:SF17">
    <property type="entry name" value="ARGININE-BINDING EXTRACELLULAR PROTEIN ARTP"/>
    <property type="match status" value="1"/>
</dbReference>
<dbReference type="OrthoDB" id="9768183at2"/>
<evidence type="ECO:0000256" key="1">
    <source>
        <dbReference type="ARBA" id="ARBA00004196"/>
    </source>
</evidence>
<dbReference type="SMART" id="SM00079">
    <property type="entry name" value="PBPe"/>
    <property type="match status" value="1"/>
</dbReference>
<evidence type="ECO:0000256" key="4">
    <source>
        <dbReference type="RuleBase" id="RU003744"/>
    </source>
</evidence>
<evidence type="ECO:0000313" key="10">
    <source>
        <dbReference type="Proteomes" id="UP000243640"/>
    </source>
</evidence>
<comment type="similarity">
    <text evidence="2 4">Belongs to the bacterial solute-binding protein 3 family.</text>
</comment>
<accession>A0A235CFG5</accession>
<dbReference type="Proteomes" id="UP000295058">
    <property type="component" value="Unassembled WGS sequence"/>
</dbReference>
<dbReference type="GO" id="GO:0030313">
    <property type="term" value="C:cell envelope"/>
    <property type="evidence" value="ECO:0007669"/>
    <property type="project" value="UniProtKB-SubCell"/>
</dbReference>
<feature type="signal peptide" evidence="5">
    <location>
        <begin position="1"/>
        <end position="20"/>
    </location>
</feature>
<evidence type="ECO:0000256" key="3">
    <source>
        <dbReference type="ARBA" id="ARBA00022729"/>
    </source>
</evidence>
<feature type="chain" id="PRO_5013053950" evidence="5">
    <location>
        <begin position="21"/>
        <end position="247"/>
    </location>
</feature>
<dbReference type="GO" id="GO:0015276">
    <property type="term" value="F:ligand-gated monoatomic ion channel activity"/>
    <property type="evidence" value="ECO:0007669"/>
    <property type="project" value="InterPro"/>
</dbReference>
<dbReference type="SUPFAM" id="SSF53850">
    <property type="entry name" value="Periplasmic binding protein-like II"/>
    <property type="match status" value="1"/>
</dbReference>
<organism evidence="8 10">
    <name type="scientific">Oceanimonas baumannii</name>
    <dbReference type="NCBI Taxonomy" id="129578"/>
    <lineage>
        <taxon>Bacteria</taxon>
        <taxon>Pseudomonadati</taxon>
        <taxon>Pseudomonadota</taxon>
        <taxon>Gammaproteobacteria</taxon>
        <taxon>Aeromonadales</taxon>
        <taxon>Aeromonadaceae</taxon>
        <taxon>Oceanimonas</taxon>
    </lineage>
</organism>